<protein>
    <submittedName>
        <fullName evidence="1">Uncharacterized protein</fullName>
    </submittedName>
</protein>
<dbReference type="EMBL" id="BAABGA010000035">
    <property type="protein sequence ID" value="GAA4454210.1"/>
    <property type="molecule type" value="Genomic_DNA"/>
</dbReference>
<proteinExistence type="predicted"/>
<dbReference type="RefSeq" id="WP_345322665.1">
    <property type="nucleotide sequence ID" value="NZ_BAABGA010000035.1"/>
</dbReference>
<evidence type="ECO:0000313" key="1">
    <source>
        <dbReference type="EMBL" id="GAA4454210.1"/>
    </source>
</evidence>
<gene>
    <name evidence="1" type="ORF">GCM10023156_26280</name>
</gene>
<evidence type="ECO:0000313" key="2">
    <source>
        <dbReference type="Proteomes" id="UP001500840"/>
    </source>
</evidence>
<keyword evidence="2" id="KW-1185">Reference proteome</keyword>
<dbReference type="Proteomes" id="UP001500840">
    <property type="component" value="Unassembled WGS sequence"/>
</dbReference>
<organism evidence="1 2">
    <name type="scientific">Novipirellula rosea</name>
    <dbReference type="NCBI Taxonomy" id="1031540"/>
    <lineage>
        <taxon>Bacteria</taxon>
        <taxon>Pseudomonadati</taxon>
        <taxon>Planctomycetota</taxon>
        <taxon>Planctomycetia</taxon>
        <taxon>Pirellulales</taxon>
        <taxon>Pirellulaceae</taxon>
        <taxon>Novipirellula</taxon>
    </lineage>
</organism>
<comment type="caution">
    <text evidence="1">The sequence shown here is derived from an EMBL/GenBank/DDBJ whole genome shotgun (WGS) entry which is preliminary data.</text>
</comment>
<name>A0ABP8MPX9_9BACT</name>
<sequence>MAVMDLDDEGVKRSSFRPMLSRASMDMVGGLVQATRSELEDITHRALAIAQLKRALAGHGYARGAVFGLWSEDAISDQQSTQLHEQLESILTAIHRLAEKAWAVT</sequence>
<reference evidence="2" key="1">
    <citation type="journal article" date="2019" name="Int. J. Syst. Evol. Microbiol.">
        <title>The Global Catalogue of Microorganisms (GCM) 10K type strain sequencing project: providing services to taxonomists for standard genome sequencing and annotation.</title>
        <authorList>
            <consortium name="The Broad Institute Genomics Platform"/>
            <consortium name="The Broad Institute Genome Sequencing Center for Infectious Disease"/>
            <person name="Wu L."/>
            <person name="Ma J."/>
        </authorList>
    </citation>
    <scope>NUCLEOTIDE SEQUENCE [LARGE SCALE GENOMIC DNA]</scope>
    <source>
        <strain evidence="2">JCM 17759</strain>
    </source>
</reference>
<accession>A0ABP8MPX9</accession>